<evidence type="ECO:0000259" key="2">
    <source>
        <dbReference type="Pfam" id="PF02775"/>
    </source>
</evidence>
<proteinExistence type="inferred from homology"/>
<dbReference type="InterPro" id="IPR011766">
    <property type="entry name" value="TPP_enzyme_TPP-bd"/>
</dbReference>
<accession>A0A1M4EDL8</accession>
<dbReference type="GO" id="GO:0050660">
    <property type="term" value="F:flavin adenine dinucleotide binding"/>
    <property type="evidence" value="ECO:0007669"/>
    <property type="project" value="TreeGrafter"/>
</dbReference>
<dbReference type="Pfam" id="PF02775">
    <property type="entry name" value="TPP_enzyme_C"/>
    <property type="match status" value="1"/>
</dbReference>
<dbReference type="CDD" id="cd02002">
    <property type="entry name" value="TPP_BFDC"/>
    <property type="match status" value="1"/>
</dbReference>
<dbReference type="EMBL" id="LT559118">
    <property type="protein sequence ID" value="SBO97015.1"/>
    <property type="molecule type" value="Genomic_DNA"/>
</dbReference>
<organism evidence="3">
    <name type="scientific">Nonomuraea gerenzanensis</name>
    <dbReference type="NCBI Taxonomy" id="93944"/>
    <lineage>
        <taxon>Bacteria</taxon>
        <taxon>Bacillati</taxon>
        <taxon>Actinomycetota</taxon>
        <taxon>Actinomycetes</taxon>
        <taxon>Streptosporangiales</taxon>
        <taxon>Streptosporangiaceae</taxon>
        <taxon>Nonomuraea</taxon>
    </lineage>
</organism>
<dbReference type="GO" id="GO:0030976">
    <property type="term" value="F:thiamine pyrophosphate binding"/>
    <property type="evidence" value="ECO:0007669"/>
    <property type="project" value="InterPro"/>
</dbReference>
<comment type="similarity">
    <text evidence="1">Belongs to the TPP enzyme family.</text>
</comment>
<name>A0A1M4EDL8_9ACTN</name>
<dbReference type="AlphaFoldDB" id="A0A1M4EDL8"/>
<evidence type="ECO:0000256" key="1">
    <source>
        <dbReference type="ARBA" id="ARBA00007812"/>
    </source>
</evidence>
<dbReference type="InterPro" id="IPR029061">
    <property type="entry name" value="THDP-binding"/>
</dbReference>
<dbReference type="PANTHER" id="PTHR18968">
    <property type="entry name" value="THIAMINE PYROPHOSPHATE ENZYMES"/>
    <property type="match status" value="1"/>
</dbReference>
<dbReference type="SUPFAM" id="SSF52518">
    <property type="entry name" value="Thiamin diphosphate-binding fold (THDP-binding)"/>
    <property type="match status" value="1"/>
</dbReference>
<dbReference type="EC" id="2.2.1.6" evidence="3"/>
<protein>
    <submittedName>
        <fullName evidence="3">Acetolactate synthase large subunit</fullName>
        <ecNumber evidence="3">2.2.1.6</ecNumber>
    </submittedName>
</protein>
<dbReference type="GO" id="GO:0000287">
    <property type="term" value="F:magnesium ion binding"/>
    <property type="evidence" value="ECO:0007669"/>
    <property type="project" value="UniProtKB-ARBA"/>
</dbReference>
<keyword evidence="3" id="KW-0808">Transferase</keyword>
<sequence length="140" mass="14633">MLCLTGGSIGQGLPVAVGAAVACPDRPVIALEADGSALYTFQALWTMARENLNVTVVLFNNRSYAVLNMELDRVGAGSPGPRARAQLDLSEPPVDFVALASGLGVPASRPETAEELVADLRRALAEPGPHLIEAVVEPIF</sequence>
<feature type="domain" description="Thiamine pyrophosphate enzyme TPP-binding" evidence="2">
    <location>
        <begin position="7"/>
        <end position="133"/>
    </location>
</feature>
<reference evidence="3" key="1">
    <citation type="submission" date="2016-04" db="EMBL/GenBank/DDBJ databases">
        <authorList>
            <person name="Evans L.H."/>
            <person name="Alamgir A."/>
            <person name="Owens N."/>
            <person name="Weber N.D."/>
            <person name="Virtaneva K."/>
            <person name="Barbian K."/>
            <person name="Babar A."/>
            <person name="Rosenke K."/>
        </authorList>
    </citation>
    <scope>NUCLEOTIDE SEQUENCE</scope>
    <source>
        <strain evidence="3">Nono1</strain>
    </source>
</reference>
<dbReference type="Gene3D" id="3.40.50.970">
    <property type="match status" value="1"/>
</dbReference>
<gene>
    <name evidence="3" type="ORF">BN4615_P6531</name>
</gene>
<dbReference type="InterPro" id="IPR045229">
    <property type="entry name" value="TPP_enz"/>
</dbReference>
<evidence type="ECO:0000313" key="3">
    <source>
        <dbReference type="EMBL" id="SBO97015.1"/>
    </source>
</evidence>
<dbReference type="GO" id="GO:0003984">
    <property type="term" value="F:acetolactate synthase activity"/>
    <property type="evidence" value="ECO:0007669"/>
    <property type="project" value="UniProtKB-EC"/>
</dbReference>
<dbReference type="PANTHER" id="PTHR18968:SF86">
    <property type="entry name" value="ACETOLACTATE SYNTHASE LARGE SUBUNIT ILVX-RELATED"/>
    <property type="match status" value="1"/>
</dbReference>
<dbReference type="RefSeq" id="WP_397351988.1">
    <property type="nucleotide sequence ID" value="NZ_LT559118.1"/>
</dbReference>